<evidence type="ECO:0000259" key="2">
    <source>
        <dbReference type="PROSITE" id="PS51186"/>
    </source>
</evidence>
<feature type="domain" description="N-acetyltransferase" evidence="2">
    <location>
        <begin position="3"/>
        <end position="162"/>
    </location>
</feature>
<proteinExistence type="predicted"/>
<dbReference type="InterPro" id="IPR051908">
    <property type="entry name" value="Ribosomal_N-acetyltransferase"/>
</dbReference>
<dbReference type="PANTHER" id="PTHR43441">
    <property type="entry name" value="RIBOSOMAL-PROTEIN-SERINE ACETYLTRANSFERASE"/>
    <property type="match status" value="1"/>
</dbReference>
<protein>
    <submittedName>
        <fullName evidence="3">GNAT family N-acetyltransferase</fullName>
        <ecNumber evidence="3">2.3.1.-</ecNumber>
    </submittedName>
</protein>
<dbReference type="InterPro" id="IPR016181">
    <property type="entry name" value="Acyl_CoA_acyltransferase"/>
</dbReference>
<dbReference type="InterPro" id="IPR033653">
    <property type="entry name" value="NTP-PPase_DR2231-like"/>
</dbReference>
<dbReference type="PROSITE" id="PS51186">
    <property type="entry name" value="GNAT"/>
    <property type="match status" value="1"/>
</dbReference>
<feature type="coiled-coil region" evidence="1">
    <location>
        <begin position="244"/>
        <end position="271"/>
    </location>
</feature>
<name>A0ABU3IB29_9ACTO</name>
<dbReference type="EMBL" id="JASXSX010000001">
    <property type="protein sequence ID" value="MDT3767577.1"/>
    <property type="molecule type" value="Genomic_DNA"/>
</dbReference>
<evidence type="ECO:0000313" key="3">
    <source>
        <dbReference type="EMBL" id="MDT3767577.1"/>
    </source>
</evidence>
<keyword evidence="1" id="KW-0175">Coiled coil</keyword>
<evidence type="ECO:0000256" key="1">
    <source>
        <dbReference type="SAM" id="Coils"/>
    </source>
</evidence>
<dbReference type="Pfam" id="PF13302">
    <property type="entry name" value="Acetyltransf_3"/>
    <property type="match status" value="1"/>
</dbReference>
<dbReference type="GO" id="GO:0016746">
    <property type="term" value="F:acyltransferase activity"/>
    <property type="evidence" value="ECO:0007669"/>
    <property type="project" value="UniProtKB-KW"/>
</dbReference>
<dbReference type="SUPFAM" id="SSF55729">
    <property type="entry name" value="Acyl-CoA N-acyltransferases (Nat)"/>
    <property type="match status" value="1"/>
</dbReference>
<dbReference type="PANTHER" id="PTHR43441:SF10">
    <property type="entry name" value="ACETYLTRANSFERASE"/>
    <property type="match status" value="1"/>
</dbReference>
<dbReference type="Gene3D" id="1.10.3420.10">
    <property type="entry name" value="putative ntp pyrophosphohydrolase like domain"/>
    <property type="match status" value="1"/>
</dbReference>
<dbReference type="RefSeq" id="WP_313273249.1">
    <property type="nucleotide sequence ID" value="NZ_JASXSX010000001.1"/>
</dbReference>
<dbReference type="CDD" id="cd11530">
    <property type="entry name" value="NTP-PPase_DR2231_like"/>
    <property type="match status" value="1"/>
</dbReference>
<dbReference type="InterPro" id="IPR000182">
    <property type="entry name" value="GNAT_dom"/>
</dbReference>
<dbReference type="Gene3D" id="3.40.630.30">
    <property type="match status" value="1"/>
</dbReference>
<reference evidence="3 4" key="1">
    <citation type="submission" date="2023-06" db="EMBL/GenBank/DDBJ databases">
        <title>Draft genome sequence of Gleimia hominis type strain CCUG 57540T.</title>
        <authorList>
            <person name="Salva-Serra F."/>
            <person name="Cardew S."/>
            <person name="Jensie Markopoulos S."/>
            <person name="Ohlen M."/>
            <person name="Inganas E."/>
            <person name="Svensson-Stadler L."/>
            <person name="Moore E.R.B."/>
        </authorList>
    </citation>
    <scope>NUCLEOTIDE SEQUENCE [LARGE SCALE GENOMIC DNA]</scope>
    <source>
        <strain evidence="3 4">CCUG 57540</strain>
    </source>
</reference>
<comment type="caution">
    <text evidence="3">The sequence shown here is derived from an EMBL/GenBank/DDBJ whole genome shotgun (WGS) entry which is preliminary data.</text>
</comment>
<dbReference type="InterPro" id="IPR021130">
    <property type="entry name" value="PRib-ATP_PPHydrolase-like"/>
</dbReference>
<keyword evidence="3" id="KW-0012">Acyltransferase</keyword>
<keyword evidence="4" id="KW-1185">Reference proteome</keyword>
<dbReference type="InterPro" id="IPR023292">
    <property type="entry name" value="NTP_PyroPHydrolase-like_dom_sf"/>
</dbReference>
<evidence type="ECO:0000313" key="4">
    <source>
        <dbReference type="Proteomes" id="UP001247542"/>
    </source>
</evidence>
<accession>A0ABU3IB29</accession>
<dbReference type="Proteomes" id="UP001247542">
    <property type="component" value="Unassembled WGS sequence"/>
</dbReference>
<organism evidence="3 4">
    <name type="scientific">Gleimia hominis</name>
    <dbReference type="NCBI Taxonomy" id="595468"/>
    <lineage>
        <taxon>Bacteria</taxon>
        <taxon>Bacillati</taxon>
        <taxon>Actinomycetota</taxon>
        <taxon>Actinomycetes</taxon>
        <taxon>Actinomycetales</taxon>
        <taxon>Actinomycetaceae</taxon>
        <taxon>Gleimia</taxon>
    </lineage>
</organism>
<keyword evidence="3" id="KW-0808">Transferase</keyword>
<sequence>MKLILRTATEADVPSITAACQDEAIQRYTSVPKPFTTEDAQAFVKMSQDSVPPQCHPIVENERGHLIGTLGATNYDPVRKSIEIGYWTARAHRGQGLIKQACQQLIDTLFADFDVQIIRWYAKAGNWGSWYVARALGFIFEGTQRRLENGEVVEYWCASLLKGQDTPLDAVDAPARFHLASSQQKPQEKELDPSRPLELVRQFHEVYGLPIKLGEQPTADFERVHMRMGLVGEEYAELVGAVYGPRARQEIETAQEQLRELDDQERDVIETADALADLVYVLYGMGLEAGIDLDRVLEQVQASNLSKLGADGKPIYREDGKVLKGPGFFNPDIARALQVPPSTTEN</sequence>
<dbReference type="Pfam" id="PF01503">
    <property type="entry name" value="PRA-PH"/>
    <property type="match status" value="1"/>
</dbReference>
<gene>
    <name evidence="3" type="ORF">QS713_05810</name>
</gene>
<dbReference type="EC" id="2.3.1.-" evidence="3"/>